<organism evidence="2 3">
    <name type="scientific">Cirrhinus molitorella</name>
    <name type="common">mud carp</name>
    <dbReference type="NCBI Taxonomy" id="172907"/>
    <lineage>
        <taxon>Eukaryota</taxon>
        <taxon>Metazoa</taxon>
        <taxon>Chordata</taxon>
        <taxon>Craniata</taxon>
        <taxon>Vertebrata</taxon>
        <taxon>Euteleostomi</taxon>
        <taxon>Actinopterygii</taxon>
        <taxon>Neopterygii</taxon>
        <taxon>Teleostei</taxon>
        <taxon>Ostariophysi</taxon>
        <taxon>Cypriniformes</taxon>
        <taxon>Cyprinidae</taxon>
        <taxon>Labeoninae</taxon>
        <taxon>Labeonini</taxon>
        <taxon>Cirrhinus</taxon>
    </lineage>
</organism>
<reference evidence="2 3" key="1">
    <citation type="submission" date="2023-09" db="EMBL/GenBank/DDBJ databases">
        <authorList>
            <person name="Wang M."/>
        </authorList>
    </citation>
    <scope>NUCLEOTIDE SEQUENCE [LARGE SCALE GENOMIC DNA]</scope>
    <source>
        <strain evidence="2">GT-2023</strain>
        <tissue evidence="2">Liver</tissue>
    </source>
</reference>
<gene>
    <name evidence="2" type="ORF">QQF64_015131</name>
</gene>
<dbReference type="Proteomes" id="UP001558613">
    <property type="component" value="Unassembled WGS sequence"/>
</dbReference>
<dbReference type="EMBL" id="JAYMGO010000002">
    <property type="protein sequence ID" value="KAL1280531.1"/>
    <property type="molecule type" value="Genomic_DNA"/>
</dbReference>
<protein>
    <recommendedName>
        <fullName evidence="4">Secreted protein</fullName>
    </recommendedName>
</protein>
<proteinExistence type="predicted"/>
<sequence length="102" mass="11044">MVRRLLLRSVCVYIPRLSPAACALHISTSDQTNALNVLSVSSSLTSQTQPLTQPLGKKTSPRSNPALACMHPLSLSPPVPLTSSCYTYFCTVMQETAHLPDM</sequence>
<feature type="region of interest" description="Disordered" evidence="1">
    <location>
        <begin position="44"/>
        <end position="63"/>
    </location>
</feature>
<evidence type="ECO:0000313" key="3">
    <source>
        <dbReference type="Proteomes" id="UP001558613"/>
    </source>
</evidence>
<comment type="caution">
    <text evidence="2">The sequence shown here is derived from an EMBL/GenBank/DDBJ whole genome shotgun (WGS) entry which is preliminary data.</text>
</comment>
<name>A0ABR3NUT5_9TELE</name>
<keyword evidence="3" id="KW-1185">Reference proteome</keyword>
<evidence type="ECO:0008006" key="4">
    <source>
        <dbReference type="Google" id="ProtNLM"/>
    </source>
</evidence>
<accession>A0ABR3NUT5</accession>
<evidence type="ECO:0000313" key="2">
    <source>
        <dbReference type="EMBL" id="KAL1280531.1"/>
    </source>
</evidence>
<evidence type="ECO:0000256" key="1">
    <source>
        <dbReference type="SAM" id="MobiDB-lite"/>
    </source>
</evidence>
<feature type="compositionally biased region" description="Low complexity" evidence="1">
    <location>
        <begin position="44"/>
        <end position="55"/>
    </location>
</feature>